<proteinExistence type="predicted"/>
<dbReference type="PROSITE" id="PS51257">
    <property type="entry name" value="PROKAR_LIPOPROTEIN"/>
    <property type="match status" value="1"/>
</dbReference>
<evidence type="ECO:0000313" key="3">
    <source>
        <dbReference type="Proteomes" id="UP000253141"/>
    </source>
</evidence>
<dbReference type="InterPro" id="IPR025584">
    <property type="entry name" value="Cthe_2159"/>
</dbReference>
<dbReference type="EMBL" id="QPIW01000002">
    <property type="protein sequence ID" value="RDB07384.1"/>
    <property type="molecule type" value="Genomic_DNA"/>
</dbReference>
<gene>
    <name evidence="2" type="ORF">DVG78_05105</name>
</gene>
<dbReference type="Proteomes" id="UP000253141">
    <property type="component" value="Unassembled WGS sequence"/>
</dbReference>
<comment type="caution">
    <text evidence="2">The sequence shown here is derived from an EMBL/GenBank/DDBJ whole genome shotgun (WGS) entry which is preliminary data.</text>
</comment>
<feature type="signal peptide" evidence="1">
    <location>
        <begin position="1"/>
        <end position="27"/>
    </location>
</feature>
<dbReference type="Pfam" id="PF14262">
    <property type="entry name" value="Cthe_2159"/>
    <property type="match status" value="1"/>
</dbReference>
<sequence length="494" mass="51424">MKRMKRMNKKNLPLWMMLTIIASLLIACKDGSDVLPSEDEDSIEVHEADSDYTWNSTDVIPIVLNGTSITANNAGVSVAGAVATIKAAGTYSISGTLTNGQIVVNNEDKGVVRIILNGVDITSSNSAAIYIKKAGKALVVLADNTQNKLTDGATYVYDIPADEEPNAALFSKADLTIFGNGALTVTGKFNDGIASKDGLIIKSGTLNVTAADDGIRGKDYLIIKDGAINVTAKTDGLKSNNDENTALGYIIIEKGTMTISAGDDGIHAESKLTINGGNINITKSYEGIESKIITVNDGTIHIVSSDDGLNAAGGSSESATASGSYYFYMNGGYIWMDANGDGVDVNGTAEMTGGVIIVNGTTANNNAAVDYDRSFKITGGYLLAVGSSGMAQIPGTSSTQNSVLITLTTAQQAGSLVHIQDSEGKDILTFKSTKKYQSVAFSSPELKKDTSYDVFLGGSSTGTVTDGLYKDGIYTSGTKAGTVSITSVATKVKL</sequence>
<organism evidence="2 3">
    <name type="scientific">Runella aurantiaca</name>
    <dbReference type="NCBI Taxonomy" id="2282308"/>
    <lineage>
        <taxon>Bacteria</taxon>
        <taxon>Pseudomonadati</taxon>
        <taxon>Bacteroidota</taxon>
        <taxon>Cytophagia</taxon>
        <taxon>Cytophagales</taxon>
        <taxon>Spirosomataceae</taxon>
        <taxon>Runella</taxon>
    </lineage>
</organism>
<evidence type="ECO:0000313" key="2">
    <source>
        <dbReference type="EMBL" id="RDB07384.1"/>
    </source>
</evidence>
<accession>A0A369IJE1</accession>
<name>A0A369IJE1_9BACT</name>
<feature type="chain" id="PRO_5016810917" evidence="1">
    <location>
        <begin position="28"/>
        <end position="494"/>
    </location>
</feature>
<evidence type="ECO:0000256" key="1">
    <source>
        <dbReference type="SAM" id="SignalP"/>
    </source>
</evidence>
<protein>
    <submittedName>
        <fullName evidence="2">Carbohydrate-binding domain-containing protein</fullName>
    </submittedName>
</protein>
<reference evidence="2 3" key="1">
    <citation type="submission" date="2018-07" db="EMBL/GenBank/DDBJ databases">
        <title>Genome analysis of Runella aurantiaca.</title>
        <authorList>
            <person name="Yang X."/>
        </authorList>
    </citation>
    <scope>NUCLEOTIDE SEQUENCE [LARGE SCALE GENOMIC DNA]</scope>
    <source>
        <strain evidence="2 3">YX9</strain>
    </source>
</reference>
<keyword evidence="1" id="KW-0732">Signal</keyword>
<dbReference type="AlphaFoldDB" id="A0A369IJE1"/>
<keyword evidence="3" id="KW-1185">Reference proteome</keyword>